<dbReference type="EC" id="2.7.13.3" evidence="2"/>
<comment type="catalytic activity">
    <reaction evidence="1">
        <text>ATP + protein L-histidine = ADP + protein N-phospho-L-histidine.</text>
        <dbReference type="EC" id="2.7.13.3"/>
    </reaction>
</comment>
<keyword evidence="5" id="KW-0902">Two-component regulatory system</keyword>
<organism evidence="8 9">
    <name type="scientific">Almyronema epifaneia S1</name>
    <dbReference type="NCBI Taxonomy" id="2991925"/>
    <lineage>
        <taxon>Bacteria</taxon>
        <taxon>Bacillati</taxon>
        <taxon>Cyanobacteriota</taxon>
        <taxon>Cyanophyceae</taxon>
        <taxon>Nodosilineales</taxon>
        <taxon>Nodosilineaceae</taxon>
        <taxon>Almyronema</taxon>
        <taxon>Almyronema epifaneia</taxon>
    </lineage>
</organism>
<dbReference type="EMBL" id="JBHZOL010000042">
    <property type="protein sequence ID" value="MFE4105907.1"/>
    <property type="molecule type" value="Genomic_DNA"/>
</dbReference>
<dbReference type="SUPFAM" id="SSF47384">
    <property type="entry name" value="Homodimeric domain of signal transducing histidine kinase"/>
    <property type="match status" value="1"/>
</dbReference>
<keyword evidence="6" id="KW-0175">Coiled coil</keyword>
<keyword evidence="3" id="KW-0597">Phosphoprotein</keyword>
<evidence type="ECO:0000256" key="4">
    <source>
        <dbReference type="ARBA" id="ARBA00022777"/>
    </source>
</evidence>
<keyword evidence="9" id="KW-1185">Reference proteome</keyword>
<dbReference type="InterPro" id="IPR036097">
    <property type="entry name" value="HisK_dim/P_sf"/>
</dbReference>
<dbReference type="PANTHER" id="PTHR43065:SF50">
    <property type="entry name" value="HISTIDINE KINASE"/>
    <property type="match status" value="1"/>
</dbReference>
<protein>
    <recommendedName>
        <fullName evidence="2">histidine kinase</fullName>
        <ecNumber evidence="2">2.7.13.3</ecNumber>
    </recommendedName>
</protein>
<dbReference type="PRINTS" id="PR00344">
    <property type="entry name" value="BCTRLSENSOR"/>
</dbReference>
<sequence>MKDSTGALQLQNLHPLLLRQLKRYLKQTPDEASALDDNCQAFLAAISQAYHEFDEDQAILERSLELSSQELLATNRQLKELLETVEAQVESRTQDLAAANTALEETLQELSETQLQLIQTEKMSSLGQMVAGISHEINNPISFIQGNLTPLHHYLQDLCELLKLYQSEFPQSTPAILSKEKEIDLAFILEDWPKLLTSMLMGTQRVQSIVVSLQNFSRMDEAAVKEVDIHEGIDNTLFILQHQIPPEVEVIRDYGTLPSVVCAPAQLNQAFTHIIANALDAMSDPDAATKQLVITTRAIAGDQIQIGIRDTGMGMSAKVKAKIFDPFFSTKVVGQGTGLGLSICFKIIQYHQGRIEVRSEVGSGTEFLITLPCQALPLEPQSSLTVAATS</sequence>
<dbReference type="Gene3D" id="3.30.565.10">
    <property type="entry name" value="Histidine kinase-like ATPase, C-terminal domain"/>
    <property type="match status" value="1"/>
</dbReference>
<dbReference type="InterPro" id="IPR003594">
    <property type="entry name" value="HATPase_dom"/>
</dbReference>
<dbReference type="PANTHER" id="PTHR43065">
    <property type="entry name" value="SENSOR HISTIDINE KINASE"/>
    <property type="match status" value="1"/>
</dbReference>
<evidence type="ECO:0000256" key="5">
    <source>
        <dbReference type="ARBA" id="ARBA00023012"/>
    </source>
</evidence>
<evidence type="ECO:0000259" key="7">
    <source>
        <dbReference type="PROSITE" id="PS50109"/>
    </source>
</evidence>
<evidence type="ECO:0000313" key="8">
    <source>
        <dbReference type="EMBL" id="MFE4105907.1"/>
    </source>
</evidence>
<evidence type="ECO:0000313" key="9">
    <source>
        <dbReference type="Proteomes" id="UP001600165"/>
    </source>
</evidence>
<accession>A0ABW6IDV6</accession>
<dbReference type="CDD" id="cd00082">
    <property type="entry name" value="HisKA"/>
    <property type="match status" value="1"/>
</dbReference>
<dbReference type="Gene3D" id="1.10.287.130">
    <property type="match status" value="1"/>
</dbReference>
<gene>
    <name evidence="8" type="ORF">ACFVKH_06445</name>
</gene>
<evidence type="ECO:0000256" key="6">
    <source>
        <dbReference type="SAM" id="Coils"/>
    </source>
</evidence>
<dbReference type="Pfam" id="PF02518">
    <property type="entry name" value="HATPase_c"/>
    <property type="match status" value="1"/>
</dbReference>
<evidence type="ECO:0000256" key="3">
    <source>
        <dbReference type="ARBA" id="ARBA00022553"/>
    </source>
</evidence>
<dbReference type="SMART" id="SM00387">
    <property type="entry name" value="HATPase_c"/>
    <property type="match status" value="1"/>
</dbReference>
<dbReference type="InterPro" id="IPR036890">
    <property type="entry name" value="HATPase_C_sf"/>
</dbReference>
<dbReference type="InterPro" id="IPR003661">
    <property type="entry name" value="HisK_dim/P_dom"/>
</dbReference>
<evidence type="ECO:0000256" key="2">
    <source>
        <dbReference type="ARBA" id="ARBA00012438"/>
    </source>
</evidence>
<name>A0ABW6IDV6_9CYAN</name>
<evidence type="ECO:0000256" key="1">
    <source>
        <dbReference type="ARBA" id="ARBA00000085"/>
    </source>
</evidence>
<comment type="caution">
    <text evidence="8">The sequence shown here is derived from an EMBL/GenBank/DDBJ whole genome shotgun (WGS) entry which is preliminary data.</text>
</comment>
<feature type="coiled-coil region" evidence="6">
    <location>
        <begin position="64"/>
        <end position="123"/>
    </location>
</feature>
<keyword evidence="4 8" id="KW-0418">Kinase</keyword>
<keyword evidence="4 8" id="KW-0808">Transferase</keyword>
<dbReference type="Proteomes" id="UP001600165">
    <property type="component" value="Unassembled WGS sequence"/>
</dbReference>
<feature type="domain" description="Histidine kinase" evidence="7">
    <location>
        <begin position="132"/>
        <end position="375"/>
    </location>
</feature>
<dbReference type="GO" id="GO:0016301">
    <property type="term" value="F:kinase activity"/>
    <property type="evidence" value="ECO:0007669"/>
    <property type="project" value="UniProtKB-KW"/>
</dbReference>
<dbReference type="RefSeq" id="WP_377963150.1">
    <property type="nucleotide sequence ID" value="NZ_JBHZOL010000042.1"/>
</dbReference>
<dbReference type="PROSITE" id="PS50109">
    <property type="entry name" value="HIS_KIN"/>
    <property type="match status" value="1"/>
</dbReference>
<dbReference type="InterPro" id="IPR005467">
    <property type="entry name" value="His_kinase_dom"/>
</dbReference>
<reference evidence="8 9" key="1">
    <citation type="submission" date="2024-10" db="EMBL/GenBank/DDBJ databases">
        <authorList>
            <person name="Ratan Roy A."/>
            <person name="Morales Sandoval P.H."/>
            <person name="De Los Santos Villalobos S."/>
            <person name="Chakraborty S."/>
            <person name="Mukherjee J."/>
        </authorList>
    </citation>
    <scope>NUCLEOTIDE SEQUENCE [LARGE SCALE GENOMIC DNA]</scope>
    <source>
        <strain evidence="8 9">S1</strain>
    </source>
</reference>
<dbReference type="SUPFAM" id="SSF55874">
    <property type="entry name" value="ATPase domain of HSP90 chaperone/DNA topoisomerase II/histidine kinase"/>
    <property type="match status" value="1"/>
</dbReference>
<dbReference type="InterPro" id="IPR004358">
    <property type="entry name" value="Sig_transdc_His_kin-like_C"/>
</dbReference>
<proteinExistence type="predicted"/>